<proteinExistence type="predicted"/>
<dbReference type="Proteomes" id="UP000005254">
    <property type="component" value="Chromosome"/>
</dbReference>
<dbReference type="EMBL" id="CP003772">
    <property type="protein sequence ID" value="AFQ04216.1"/>
    <property type="molecule type" value="Genomic_DNA"/>
</dbReference>
<gene>
    <name evidence="1" type="ORF">CM1_02320</name>
</gene>
<dbReference type="KEGG" id="mgx:CM1_02320"/>
<protein>
    <submittedName>
        <fullName evidence="1">Uncharacterized protein</fullName>
    </submittedName>
</protein>
<reference evidence="1 2" key="1">
    <citation type="journal article" date="2012" name="J. Bacteriol.">
        <title>Draft Genome Sequences of Four Axenic Mycoplasma genitalium Strains Isolated from Denmark, Japan, and Australia.</title>
        <authorList>
            <person name="McGowin C.L."/>
            <person name="Ma L."/>
            <person name="Jensen J.S."/>
            <person name="Mancuso M.M."/>
            <person name="Hamasuna R."/>
            <person name="Adegboye D."/>
            <person name="Martin D.H."/>
        </authorList>
    </citation>
    <scope>NUCLEOTIDE SEQUENCE [LARGE SCALE GENOMIC DNA]</scope>
    <source>
        <strain evidence="1 2">M6320</strain>
    </source>
</reference>
<organism evidence="1 2">
    <name type="scientific">Mycoplasmoides genitalium M6320</name>
    <dbReference type="NCBI Taxonomy" id="662945"/>
    <lineage>
        <taxon>Bacteria</taxon>
        <taxon>Bacillati</taxon>
        <taxon>Mycoplasmatota</taxon>
        <taxon>Mycoplasmoidales</taxon>
        <taxon>Mycoplasmoidaceae</taxon>
        <taxon>Mycoplasmoides</taxon>
    </lineage>
</organism>
<name>A0ABC7ZJU0_MYCGT</name>
<dbReference type="RefSeq" id="WP_010869459.1">
    <property type="nucleotide sequence ID" value="NC_018497.1"/>
</dbReference>
<evidence type="ECO:0000313" key="1">
    <source>
        <dbReference type="EMBL" id="AFQ04216.1"/>
    </source>
</evidence>
<sequence length="218" mass="25500">MIKLGWASFSNTEFAQDIFIKFANQFYKQDDAGTILFELKKTLGVNQLDEIEKNKKVIIVNQFQNSLGKFLLFNKENTKRINSLANEHISSFLKKIFRLSGFKDMLIDVQHHKKLQKCLLREIHLLVCLINSNQFSDELMQIIEWYQYLKKHSSKLFVITASSDKKPVIEPTINEYKAIFGEYLSSFHLDLKNNQSNDLFQKLLDQIKIKATSKTSLR</sequence>
<dbReference type="GeneID" id="99647284"/>
<evidence type="ECO:0000313" key="2">
    <source>
        <dbReference type="Proteomes" id="UP000005254"/>
    </source>
</evidence>
<accession>A0ABC7ZJU0</accession>
<dbReference type="AlphaFoldDB" id="A0ABC7ZJU0"/>